<feature type="domain" description="Small ribosomal subunit protein uS7" evidence="4">
    <location>
        <begin position="6"/>
        <end position="136"/>
    </location>
</feature>
<proteinExistence type="inferred from homology"/>
<evidence type="ECO:0000313" key="5">
    <source>
        <dbReference type="EMBL" id="CAD8399228.1"/>
    </source>
</evidence>
<protein>
    <recommendedName>
        <fullName evidence="4">Small ribosomal subunit protein uS7 domain-containing protein</fullName>
    </recommendedName>
</protein>
<dbReference type="EMBL" id="HBEK01016847">
    <property type="protein sequence ID" value="CAD8399228.1"/>
    <property type="molecule type" value="Transcribed_RNA"/>
</dbReference>
<evidence type="ECO:0000256" key="2">
    <source>
        <dbReference type="ARBA" id="ARBA00022980"/>
    </source>
</evidence>
<dbReference type="GO" id="GO:1990904">
    <property type="term" value="C:ribonucleoprotein complex"/>
    <property type="evidence" value="ECO:0007669"/>
    <property type="project" value="UniProtKB-KW"/>
</dbReference>
<dbReference type="AlphaFoldDB" id="A0A7S0G3C7"/>
<dbReference type="InterPro" id="IPR023798">
    <property type="entry name" value="Ribosomal_uS7_dom"/>
</dbReference>
<evidence type="ECO:0000256" key="3">
    <source>
        <dbReference type="ARBA" id="ARBA00023274"/>
    </source>
</evidence>
<sequence>MMFSRDPVVLKFIKKISVHNDEVAARKVVQEAFFMLKTKYGVADPVECLREGLKACSPAVLTKRRVVAGRALNIPVPCDENQGRKKGLIFLREGFRERRESTAAERLCKELLALQKMEGNSINMRDNLHRMAESNRAFVHFLSRAKSRR</sequence>
<keyword evidence="2" id="KW-0689">Ribosomal protein</keyword>
<dbReference type="GO" id="GO:0006412">
    <property type="term" value="P:translation"/>
    <property type="evidence" value="ECO:0007669"/>
    <property type="project" value="InterPro"/>
</dbReference>
<gene>
    <name evidence="5" type="ORF">RMAR0315_LOCUS9220</name>
</gene>
<dbReference type="Pfam" id="PF00177">
    <property type="entry name" value="Ribosomal_S7"/>
    <property type="match status" value="1"/>
</dbReference>
<reference evidence="5" key="1">
    <citation type="submission" date="2021-01" db="EMBL/GenBank/DDBJ databases">
        <authorList>
            <person name="Corre E."/>
            <person name="Pelletier E."/>
            <person name="Niang G."/>
            <person name="Scheremetjew M."/>
            <person name="Finn R."/>
            <person name="Kale V."/>
            <person name="Holt S."/>
            <person name="Cochrane G."/>
            <person name="Meng A."/>
            <person name="Brown T."/>
            <person name="Cohen L."/>
        </authorList>
    </citation>
    <scope>NUCLEOTIDE SEQUENCE</scope>
    <source>
        <strain evidence="5">UTEX LB 2760</strain>
    </source>
</reference>
<dbReference type="PANTHER" id="PTHR11205">
    <property type="entry name" value="RIBOSOMAL PROTEIN S7"/>
    <property type="match status" value="1"/>
</dbReference>
<evidence type="ECO:0000259" key="4">
    <source>
        <dbReference type="Pfam" id="PF00177"/>
    </source>
</evidence>
<evidence type="ECO:0000256" key="1">
    <source>
        <dbReference type="ARBA" id="ARBA00007151"/>
    </source>
</evidence>
<name>A0A7S0G3C7_9RHOD</name>
<accession>A0A7S0G3C7</accession>
<dbReference type="InterPro" id="IPR000235">
    <property type="entry name" value="Ribosomal_uS7"/>
</dbReference>
<dbReference type="SUPFAM" id="SSF47973">
    <property type="entry name" value="Ribosomal protein S7"/>
    <property type="match status" value="1"/>
</dbReference>
<organism evidence="5">
    <name type="scientific">Rhodosorus marinus</name>
    <dbReference type="NCBI Taxonomy" id="101924"/>
    <lineage>
        <taxon>Eukaryota</taxon>
        <taxon>Rhodophyta</taxon>
        <taxon>Stylonematophyceae</taxon>
        <taxon>Stylonematales</taxon>
        <taxon>Stylonemataceae</taxon>
        <taxon>Rhodosorus</taxon>
    </lineage>
</organism>
<keyword evidence="3" id="KW-0687">Ribonucleoprotein</keyword>
<dbReference type="GO" id="GO:0005840">
    <property type="term" value="C:ribosome"/>
    <property type="evidence" value="ECO:0007669"/>
    <property type="project" value="UniProtKB-KW"/>
</dbReference>
<comment type="similarity">
    <text evidence="1">Belongs to the universal ribosomal protein uS7 family.</text>
</comment>
<dbReference type="Gene3D" id="1.10.455.10">
    <property type="entry name" value="Ribosomal protein S7 domain"/>
    <property type="match status" value="1"/>
</dbReference>
<dbReference type="InterPro" id="IPR036823">
    <property type="entry name" value="Ribosomal_uS7_dom_sf"/>
</dbReference>
<dbReference type="PIRSF" id="PIRSF002122">
    <property type="entry name" value="RPS7p_RPS7a_RPS5e_RPS7o"/>
    <property type="match status" value="1"/>
</dbReference>